<dbReference type="InterPro" id="IPR036249">
    <property type="entry name" value="Thioredoxin-like_sf"/>
</dbReference>
<organism evidence="8 9">
    <name type="scientific">Candidatus Collierbacteria bacterium GW2011_GWA1_44_12</name>
    <dbReference type="NCBI Taxonomy" id="1618376"/>
    <lineage>
        <taxon>Bacteria</taxon>
        <taxon>Candidatus Collieribacteriota</taxon>
    </lineage>
</organism>
<evidence type="ECO:0000256" key="6">
    <source>
        <dbReference type="SAM" id="Phobius"/>
    </source>
</evidence>
<comment type="similarity">
    <text evidence="1">Belongs to the thioredoxin family. DsbA subfamily.</text>
</comment>
<protein>
    <submittedName>
        <fullName evidence="8">DSBA oxidoreductase</fullName>
    </submittedName>
</protein>
<dbReference type="Proteomes" id="UP000034069">
    <property type="component" value="Unassembled WGS sequence"/>
</dbReference>
<evidence type="ECO:0000256" key="5">
    <source>
        <dbReference type="ARBA" id="ARBA00023284"/>
    </source>
</evidence>
<dbReference type="AlphaFoldDB" id="A0A0G1GP98"/>
<evidence type="ECO:0000313" key="8">
    <source>
        <dbReference type="EMBL" id="KKT36143.1"/>
    </source>
</evidence>
<sequence length="217" mass="23474">MNDLKTVLLIVGGSIVLVLLMIFGLTKMAGNSGNEVGVIVDENVLSDGALLSTQSGKVKVTVVNFSDMQCPACKAADGVLEGLVGKEGVRYVIRHYPLMGHRYSTNGARAVEAARQMGKGWEMMDLLFEKQEEWSGVSPKEIDARMISYATDLGLEKTDFEERSKSDDTAQAVNTDKALGDRLRLSGTPTVYVNGEQVSPDFVLGRVDELIKAAGEK</sequence>
<keyword evidence="5" id="KW-0676">Redox-active center</keyword>
<keyword evidence="2" id="KW-0732">Signal</keyword>
<feature type="domain" description="Thioredoxin" evidence="7">
    <location>
        <begin position="14"/>
        <end position="212"/>
    </location>
</feature>
<comment type="caution">
    <text evidence="8">The sequence shown here is derived from an EMBL/GenBank/DDBJ whole genome shotgun (WGS) entry which is preliminary data.</text>
</comment>
<accession>A0A0G1GP98</accession>
<feature type="transmembrane region" description="Helical" evidence="6">
    <location>
        <begin position="6"/>
        <end position="25"/>
    </location>
</feature>
<dbReference type="EMBL" id="LCHN01000006">
    <property type="protein sequence ID" value="KKT36143.1"/>
    <property type="molecule type" value="Genomic_DNA"/>
</dbReference>
<dbReference type="InterPro" id="IPR013766">
    <property type="entry name" value="Thioredoxin_domain"/>
</dbReference>
<dbReference type="PANTHER" id="PTHR13887:SF14">
    <property type="entry name" value="DISULFIDE BOND FORMATION PROTEIN D"/>
    <property type="match status" value="1"/>
</dbReference>
<evidence type="ECO:0000259" key="7">
    <source>
        <dbReference type="PROSITE" id="PS51352"/>
    </source>
</evidence>
<name>A0A0G1GP98_9BACT</name>
<evidence type="ECO:0000256" key="2">
    <source>
        <dbReference type="ARBA" id="ARBA00022729"/>
    </source>
</evidence>
<dbReference type="SUPFAM" id="SSF52833">
    <property type="entry name" value="Thioredoxin-like"/>
    <property type="match status" value="1"/>
</dbReference>
<keyword evidence="4" id="KW-1015">Disulfide bond</keyword>
<evidence type="ECO:0000256" key="3">
    <source>
        <dbReference type="ARBA" id="ARBA00023002"/>
    </source>
</evidence>
<proteinExistence type="inferred from homology"/>
<dbReference type="PANTHER" id="PTHR13887">
    <property type="entry name" value="GLUTATHIONE S-TRANSFERASE KAPPA"/>
    <property type="match status" value="1"/>
</dbReference>
<reference evidence="8 9" key="1">
    <citation type="journal article" date="2015" name="Nature">
        <title>rRNA introns, odd ribosomes, and small enigmatic genomes across a large radiation of phyla.</title>
        <authorList>
            <person name="Brown C.T."/>
            <person name="Hug L.A."/>
            <person name="Thomas B.C."/>
            <person name="Sharon I."/>
            <person name="Castelle C.J."/>
            <person name="Singh A."/>
            <person name="Wilkins M.J."/>
            <person name="Williams K.H."/>
            <person name="Banfield J.F."/>
        </authorList>
    </citation>
    <scope>NUCLEOTIDE SEQUENCE [LARGE SCALE GENOMIC DNA]</scope>
</reference>
<gene>
    <name evidence="8" type="ORF">UW23_C0006G0028</name>
</gene>
<dbReference type="Gene3D" id="3.40.30.10">
    <property type="entry name" value="Glutaredoxin"/>
    <property type="match status" value="1"/>
</dbReference>
<dbReference type="Pfam" id="PF13462">
    <property type="entry name" value="Thioredoxin_4"/>
    <property type="match status" value="1"/>
</dbReference>
<dbReference type="PROSITE" id="PS51352">
    <property type="entry name" value="THIOREDOXIN_2"/>
    <property type="match status" value="1"/>
</dbReference>
<keyword evidence="6" id="KW-0472">Membrane</keyword>
<evidence type="ECO:0000256" key="1">
    <source>
        <dbReference type="ARBA" id="ARBA00005791"/>
    </source>
</evidence>
<evidence type="ECO:0000256" key="4">
    <source>
        <dbReference type="ARBA" id="ARBA00023157"/>
    </source>
</evidence>
<dbReference type="InterPro" id="IPR012336">
    <property type="entry name" value="Thioredoxin-like_fold"/>
</dbReference>
<evidence type="ECO:0000313" key="9">
    <source>
        <dbReference type="Proteomes" id="UP000034069"/>
    </source>
</evidence>
<keyword evidence="6" id="KW-0812">Transmembrane</keyword>
<keyword evidence="3" id="KW-0560">Oxidoreductase</keyword>
<dbReference type="GO" id="GO:0016491">
    <property type="term" value="F:oxidoreductase activity"/>
    <property type="evidence" value="ECO:0007669"/>
    <property type="project" value="UniProtKB-KW"/>
</dbReference>
<keyword evidence="6" id="KW-1133">Transmembrane helix</keyword>